<dbReference type="InterPro" id="IPR051179">
    <property type="entry name" value="WD_repeat_multifunction"/>
</dbReference>
<feature type="repeat" description="WD" evidence="5">
    <location>
        <begin position="71"/>
        <end position="113"/>
    </location>
</feature>
<evidence type="ECO:0000256" key="4">
    <source>
        <dbReference type="ARBA" id="ARBA00022737"/>
    </source>
</evidence>
<feature type="compositionally biased region" description="Gly residues" evidence="6">
    <location>
        <begin position="50"/>
        <end position="59"/>
    </location>
</feature>
<gene>
    <name evidence="7" type="ORF">C2E20_6758</name>
</gene>
<evidence type="ECO:0000256" key="5">
    <source>
        <dbReference type="PROSITE-ProRule" id="PRU00221"/>
    </source>
</evidence>
<dbReference type="Gene3D" id="2.130.10.10">
    <property type="entry name" value="YVTN repeat-like/Quinoprotein amine dehydrogenase"/>
    <property type="match status" value="1"/>
</dbReference>
<reference evidence="7 8" key="1">
    <citation type="journal article" date="2018" name="Plant J.">
        <title>Genome sequences of Chlorella sorokiniana UTEX 1602 and Micractinium conductrix SAG 241.80: implications to maltose excretion by a green alga.</title>
        <authorList>
            <person name="Arriola M.B."/>
            <person name="Velmurugan N."/>
            <person name="Zhang Y."/>
            <person name="Plunkett M.H."/>
            <person name="Hondzo H."/>
            <person name="Barney B.M."/>
        </authorList>
    </citation>
    <scope>NUCLEOTIDE SEQUENCE [LARGE SCALE GENOMIC DNA]</scope>
    <source>
        <strain evidence="7 8">SAG 241.80</strain>
    </source>
</reference>
<feature type="repeat" description="WD" evidence="5">
    <location>
        <begin position="343"/>
        <end position="384"/>
    </location>
</feature>
<dbReference type="PROSITE" id="PS50082">
    <property type="entry name" value="WD_REPEATS_2"/>
    <property type="match status" value="5"/>
</dbReference>
<evidence type="ECO:0000313" key="8">
    <source>
        <dbReference type="Proteomes" id="UP000239649"/>
    </source>
</evidence>
<dbReference type="PROSITE" id="PS50294">
    <property type="entry name" value="WD_REPEATS_REGION"/>
    <property type="match status" value="2"/>
</dbReference>
<comment type="subcellular location">
    <subcellularLocation>
        <location evidence="1">Cytoplasm</location>
    </subcellularLocation>
</comment>
<feature type="repeat" description="WD" evidence="5">
    <location>
        <begin position="162"/>
        <end position="203"/>
    </location>
</feature>
<keyword evidence="8" id="KW-1185">Reference proteome</keyword>
<keyword evidence="4" id="KW-0677">Repeat</keyword>
<dbReference type="EMBL" id="LHPF02000024">
    <property type="protein sequence ID" value="PSC69797.1"/>
    <property type="molecule type" value="Genomic_DNA"/>
</dbReference>
<evidence type="ECO:0000256" key="6">
    <source>
        <dbReference type="SAM" id="MobiDB-lite"/>
    </source>
</evidence>
<evidence type="ECO:0000256" key="1">
    <source>
        <dbReference type="ARBA" id="ARBA00004496"/>
    </source>
</evidence>
<organism evidence="7 8">
    <name type="scientific">Micractinium conductrix</name>
    <dbReference type="NCBI Taxonomy" id="554055"/>
    <lineage>
        <taxon>Eukaryota</taxon>
        <taxon>Viridiplantae</taxon>
        <taxon>Chlorophyta</taxon>
        <taxon>core chlorophytes</taxon>
        <taxon>Trebouxiophyceae</taxon>
        <taxon>Chlorellales</taxon>
        <taxon>Chlorellaceae</taxon>
        <taxon>Chlorella clade</taxon>
        <taxon>Micractinium</taxon>
    </lineage>
</organism>
<feature type="repeat" description="WD" evidence="5">
    <location>
        <begin position="204"/>
        <end position="247"/>
    </location>
</feature>
<dbReference type="InterPro" id="IPR001680">
    <property type="entry name" value="WD40_rpt"/>
</dbReference>
<dbReference type="CDD" id="cd00200">
    <property type="entry name" value="WD40"/>
    <property type="match status" value="1"/>
</dbReference>
<dbReference type="InterPro" id="IPR036322">
    <property type="entry name" value="WD40_repeat_dom_sf"/>
</dbReference>
<dbReference type="PROSITE" id="PS00678">
    <property type="entry name" value="WD_REPEATS_1"/>
    <property type="match status" value="2"/>
</dbReference>
<dbReference type="GO" id="GO:0005737">
    <property type="term" value="C:cytoplasm"/>
    <property type="evidence" value="ECO:0007669"/>
    <property type="project" value="UniProtKB-SubCell"/>
</dbReference>
<dbReference type="SMART" id="SM00320">
    <property type="entry name" value="WD40"/>
    <property type="match status" value="8"/>
</dbReference>
<dbReference type="FunFam" id="2.130.10.10:FF:000074">
    <property type="entry name" value="Angio-associated migratory cell protein-like protein"/>
    <property type="match status" value="1"/>
</dbReference>
<dbReference type="SUPFAM" id="SSF117289">
    <property type="entry name" value="Nucleoporin domain"/>
    <property type="match status" value="1"/>
</dbReference>
<keyword evidence="2" id="KW-0963">Cytoplasm</keyword>
<protein>
    <submittedName>
        <fullName evidence="7">Angio-associated migratory cell</fullName>
    </submittedName>
</protein>
<dbReference type="Proteomes" id="UP000239649">
    <property type="component" value="Unassembled WGS sequence"/>
</dbReference>
<dbReference type="InterPro" id="IPR015943">
    <property type="entry name" value="WD40/YVTN_repeat-like_dom_sf"/>
</dbReference>
<accession>A0A2P6V6T5</accession>
<proteinExistence type="predicted"/>
<dbReference type="STRING" id="554055.A0A2P6V6T5"/>
<evidence type="ECO:0000256" key="3">
    <source>
        <dbReference type="ARBA" id="ARBA00022574"/>
    </source>
</evidence>
<feature type="repeat" description="WD" evidence="5">
    <location>
        <begin position="120"/>
        <end position="161"/>
    </location>
</feature>
<dbReference type="OrthoDB" id="10261640at2759"/>
<evidence type="ECO:0000256" key="2">
    <source>
        <dbReference type="ARBA" id="ARBA00022490"/>
    </source>
</evidence>
<dbReference type="PANTHER" id="PTHR19857:SF8">
    <property type="entry name" value="ANGIO-ASSOCIATED MIGRATORY CELL PROTEIN"/>
    <property type="match status" value="1"/>
</dbReference>
<comment type="caution">
    <text evidence="7">The sequence shown here is derived from an EMBL/GenBank/DDBJ whole genome shotgun (WGS) entry which is preliminary data.</text>
</comment>
<dbReference type="PANTHER" id="PTHR19857">
    <property type="entry name" value="MITOCHONDRIAL DIVISION PROTEIN 1-RELATED"/>
    <property type="match status" value="1"/>
</dbReference>
<dbReference type="InterPro" id="IPR019775">
    <property type="entry name" value="WD40_repeat_CS"/>
</dbReference>
<keyword evidence="3 5" id="KW-0853">WD repeat</keyword>
<evidence type="ECO:0000313" key="7">
    <source>
        <dbReference type="EMBL" id="PSC69797.1"/>
    </source>
</evidence>
<dbReference type="Pfam" id="PF00400">
    <property type="entry name" value="WD40"/>
    <property type="match status" value="8"/>
</dbReference>
<name>A0A2P6V6T5_9CHLO</name>
<dbReference type="AlphaFoldDB" id="A0A2P6V6T5"/>
<feature type="compositionally biased region" description="Acidic residues" evidence="6">
    <location>
        <begin position="30"/>
        <end position="49"/>
    </location>
</feature>
<feature type="region of interest" description="Disordered" evidence="6">
    <location>
        <begin position="400"/>
        <end position="440"/>
    </location>
</feature>
<feature type="region of interest" description="Disordered" evidence="6">
    <location>
        <begin position="1"/>
        <end position="65"/>
    </location>
</feature>
<sequence length="440" mass="45132">MQQPSHGEEEEAFIDVGQLDESAVLADLEGAAEEDDMSDDDGEGEEEDGAGGGGGGGGSDAAMEDDSLHTFEGHTDGVYAVAWSPVQADLVATGGADDRAFIWRVGQEAFEATGGAVLQLEGHSDTVCALAFSGDGAMLASGGMDGRVKIWEVATGRCLQTLEGPGDAIEWVRWHPKGNVVLAGTADFTAWMWLAQTGACMQVFSGHNGPVSCGAFTPDGRAVVTGGGENDVSLRVWSPKTGECTLTVQGHPYHTAGLTCLDIHPDSTAAITGPEDGVPKVVSLHNGRVVASLGGGHDEDSSVEAVAFSRHLPHVALSAGMDGKLVVWDLGTVGGAAASTRAICQHAEGITRMVQHPTQPLVFTGCVDGSVQCWDTRTGANLHTWHGFRDAVQDLAMSPDGSSVLAGSEDHSARVGGRGAPSSLGGAPQDAVRKSGGGNA</sequence>
<dbReference type="SUPFAM" id="SSF50978">
    <property type="entry name" value="WD40 repeat-like"/>
    <property type="match status" value="1"/>
</dbReference>